<protein>
    <recommendedName>
        <fullName evidence="1">Serine aminopeptidase S33 domain-containing protein</fullName>
    </recommendedName>
</protein>
<dbReference type="Pfam" id="PF12146">
    <property type="entry name" value="Hydrolase_4"/>
    <property type="match status" value="1"/>
</dbReference>
<proteinExistence type="predicted"/>
<evidence type="ECO:0000313" key="2">
    <source>
        <dbReference type="EMBL" id="RLO01731.1"/>
    </source>
</evidence>
<dbReference type="PANTHER" id="PTHR11614">
    <property type="entry name" value="PHOSPHOLIPASE-RELATED"/>
    <property type="match status" value="1"/>
</dbReference>
<comment type="caution">
    <text evidence="2">The sequence shown here is derived from an EMBL/GenBank/DDBJ whole genome shotgun (WGS) entry which is preliminary data.</text>
</comment>
<dbReference type="SUPFAM" id="SSF53474">
    <property type="entry name" value="alpha/beta-Hydrolases"/>
    <property type="match status" value="1"/>
</dbReference>
<dbReference type="EMBL" id="QUTI01035438">
    <property type="protein sequence ID" value="RLO01731.1"/>
    <property type="molecule type" value="Genomic_DNA"/>
</dbReference>
<gene>
    <name evidence="2" type="ORF">DYB28_015228</name>
</gene>
<dbReference type="InterPro" id="IPR029058">
    <property type="entry name" value="AB_hydrolase_fold"/>
</dbReference>
<accession>A0A9X8DQJ9</accession>
<dbReference type="Gene3D" id="3.40.50.1820">
    <property type="entry name" value="alpha/beta hydrolase"/>
    <property type="match status" value="1"/>
</dbReference>
<reference evidence="2 3" key="1">
    <citation type="journal article" date="2018" name="J. Invertebr. Pathol.">
        <title>New genotyping method for the causative agent of crayfish plague (Aphanomyces astaci) based on whole genome data.</title>
        <authorList>
            <person name="Minardi D."/>
            <person name="Studholme D.J."/>
            <person name="van der Giezen M."/>
            <person name="Pretto T."/>
            <person name="Oidtmann B."/>
        </authorList>
    </citation>
    <scope>NUCLEOTIDE SEQUENCE [LARGE SCALE GENOMIC DNA]</scope>
    <source>
        <strain evidence="2 3">KB13</strain>
    </source>
</reference>
<feature type="domain" description="Serine aminopeptidase S33" evidence="1">
    <location>
        <begin position="1"/>
        <end position="152"/>
    </location>
</feature>
<evidence type="ECO:0000259" key="1">
    <source>
        <dbReference type="Pfam" id="PF12146"/>
    </source>
</evidence>
<name>A0A9X8DQJ9_APHAT</name>
<dbReference type="InterPro" id="IPR051044">
    <property type="entry name" value="MAG_DAG_Lipase"/>
</dbReference>
<sequence>MYFDRFDDVVADAESFIGFAKSDSQSTKPCVLLGNSLGGLVANFVVLRQTQLVDAVILVAPGLDVPRTWLLHVQSAVASVLSAVFPKWRIVPGGDRNNLTSDRAILDAIDSDPLLNKLPMSCRVGAELLGAFTTFSQRKHLIQLPVLVILGNARMNLRCCRE</sequence>
<dbReference type="InterPro" id="IPR022742">
    <property type="entry name" value="Hydrolase_4"/>
</dbReference>
<evidence type="ECO:0000313" key="3">
    <source>
        <dbReference type="Proteomes" id="UP000275652"/>
    </source>
</evidence>
<organism evidence="2 3">
    <name type="scientific">Aphanomyces astaci</name>
    <name type="common">Crayfish plague agent</name>
    <dbReference type="NCBI Taxonomy" id="112090"/>
    <lineage>
        <taxon>Eukaryota</taxon>
        <taxon>Sar</taxon>
        <taxon>Stramenopiles</taxon>
        <taxon>Oomycota</taxon>
        <taxon>Saprolegniomycetes</taxon>
        <taxon>Saprolegniales</taxon>
        <taxon>Verrucalvaceae</taxon>
        <taxon>Aphanomyces</taxon>
    </lineage>
</organism>
<dbReference type="AlphaFoldDB" id="A0A9X8DQJ9"/>
<dbReference type="Proteomes" id="UP000275652">
    <property type="component" value="Unassembled WGS sequence"/>
</dbReference>